<dbReference type="EMBL" id="QTJV01000007">
    <property type="protein sequence ID" value="RFM33175.1"/>
    <property type="molecule type" value="Genomic_DNA"/>
</dbReference>
<accession>A0A3E1NZ54</accession>
<evidence type="ECO:0000313" key="3">
    <source>
        <dbReference type="Proteomes" id="UP000261174"/>
    </source>
</evidence>
<sequence length="111" mass="12093">MGHQLLIACLLVSAQQVMAQSPMRVTPDSIKVTNAEIVVRNGTKDIPGYLYNNGNGNTIFKISGRAIQFTVGNPGFPSAGDSVYNSTEFIKKNIKVWRYGLLQASEFEVVG</sequence>
<name>A0A3E1NZ54_9BACT</name>
<gene>
    <name evidence="2" type="ORF">DXN04_19280</name>
</gene>
<organism evidence="2 3">
    <name type="scientific">Chitinophaga silvisoli</name>
    <dbReference type="NCBI Taxonomy" id="2291814"/>
    <lineage>
        <taxon>Bacteria</taxon>
        <taxon>Pseudomonadati</taxon>
        <taxon>Bacteroidota</taxon>
        <taxon>Chitinophagia</taxon>
        <taxon>Chitinophagales</taxon>
        <taxon>Chitinophagaceae</taxon>
        <taxon>Chitinophaga</taxon>
    </lineage>
</organism>
<keyword evidence="1" id="KW-0732">Signal</keyword>
<dbReference type="RefSeq" id="WP_116855026.1">
    <property type="nucleotide sequence ID" value="NZ_QTJV01000007.1"/>
</dbReference>
<dbReference type="OrthoDB" id="666568at2"/>
<reference evidence="2 3" key="1">
    <citation type="submission" date="2018-08" db="EMBL/GenBank/DDBJ databases">
        <title>Chitinophaga sp. K20C18050901, a novel bacterium isolated from forest soil.</title>
        <authorList>
            <person name="Wang C."/>
        </authorList>
    </citation>
    <scope>NUCLEOTIDE SEQUENCE [LARGE SCALE GENOMIC DNA]</scope>
    <source>
        <strain evidence="2 3">K20C18050901</strain>
    </source>
</reference>
<comment type="caution">
    <text evidence="2">The sequence shown here is derived from an EMBL/GenBank/DDBJ whole genome shotgun (WGS) entry which is preliminary data.</text>
</comment>
<dbReference type="Proteomes" id="UP000261174">
    <property type="component" value="Unassembled WGS sequence"/>
</dbReference>
<keyword evidence="3" id="KW-1185">Reference proteome</keyword>
<evidence type="ECO:0000256" key="1">
    <source>
        <dbReference type="SAM" id="SignalP"/>
    </source>
</evidence>
<dbReference type="AlphaFoldDB" id="A0A3E1NZ54"/>
<evidence type="ECO:0000313" key="2">
    <source>
        <dbReference type="EMBL" id="RFM33175.1"/>
    </source>
</evidence>
<protein>
    <submittedName>
        <fullName evidence="2">Uncharacterized protein</fullName>
    </submittedName>
</protein>
<proteinExistence type="predicted"/>
<feature type="chain" id="PRO_5017601278" evidence="1">
    <location>
        <begin position="20"/>
        <end position="111"/>
    </location>
</feature>
<feature type="signal peptide" evidence="1">
    <location>
        <begin position="1"/>
        <end position="19"/>
    </location>
</feature>